<organism evidence="1">
    <name type="scientific">hydrothermal vent metagenome</name>
    <dbReference type="NCBI Taxonomy" id="652676"/>
    <lineage>
        <taxon>unclassified sequences</taxon>
        <taxon>metagenomes</taxon>
        <taxon>ecological metagenomes</taxon>
    </lineage>
</organism>
<gene>
    <name evidence="1" type="ORF">MNBD_GAMMA16-81</name>
</gene>
<sequence length="112" mass="13114">MGLMNCEIHGEIGVIPYVSKDLCQLILNKEKISPSKIKSIHVTFYDDGEILFDRYYFFSIDLFNRLPLKEHYEIISDEDESMFARLTQEHLGAVCVGCFKDYMNNIGYKYKL</sequence>
<evidence type="ECO:0000313" key="1">
    <source>
        <dbReference type="EMBL" id="VAW86012.1"/>
    </source>
</evidence>
<reference evidence="1" key="1">
    <citation type="submission" date="2018-06" db="EMBL/GenBank/DDBJ databases">
        <authorList>
            <person name="Zhirakovskaya E."/>
        </authorList>
    </citation>
    <scope>NUCLEOTIDE SEQUENCE</scope>
</reference>
<dbReference type="EMBL" id="UOFO01000084">
    <property type="protein sequence ID" value="VAW86012.1"/>
    <property type="molecule type" value="Genomic_DNA"/>
</dbReference>
<dbReference type="AlphaFoldDB" id="A0A3B0ZEX8"/>
<accession>A0A3B0ZEX8</accession>
<protein>
    <submittedName>
        <fullName evidence="1">Uncharacterized protein</fullName>
    </submittedName>
</protein>
<name>A0A3B0ZEX8_9ZZZZ</name>
<proteinExistence type="predicted"/>